<accession>A0A855H0X8</accession>
<dbReference type="EMBL" id="PIXC01000002">
    <property type="protein sequence ID" value="PKE27173.1"/>
    <property type="molecule type" value="Genomic_DNA"/>
</dbReference>
<sequence length="85" mass="10513">MRVYDLIDEEQFEKMKDDYDLKELQMNLGDEFKYMIFLISKEVQERSPLTFLKEMNDIELFDELNEDDKFYFCVVNNFESPQFKR</sequence>
<dbReference type="RefSeq" id="WP_041635974.1">
    <property type="nucleotide sequence ID" value="NZ_CP065981.1"/>
</dbReference>
<comment type="caution">
    <text evidence="1">The sequence shown here is derived from an EMBL/GenBank/DDBJ whole genome shotgun (WGS) entry which is preliminary data.</text>
</comment>
<proteinExistence type="predicted"/>
<organism evidence="1 2">
    <name type="scientific">Macrococcoides caseolyticum</name>
    <dbReference type="NCBI Taxonomy" id="69966"/>
    <lineage>
        <taxon>Bacteria</taxon>
        <taxon>Bacillati</taxon>
        <taxon>Bacillota</taxon>
        <taxon>Bacilli</taxon>
        <taxon>Bacillales</taxon>
        <taxon>Staphylococcaceae</taxon>
        <taxon>Macrococcoides</taxon>
    </lineage>
</organism>
<reference evidence="1 2" key="1">
    <citation type="submission" date="2017-12" db="EMBL/GenBank/DDBJ databases">
        <title>Genomics of Macrococcus caseolyticus.</title>
        <authorList>
            <person name="MacFadyen A.C."/>
            <person name="Paterson G.K."/>
        </authorList>
    </citation>
    <scope>NUCLEOTIDE SEQUENCE [LARGE SCALE GENOMIC DNA]</scope>
    <source>
        <strain evidence="1 2">5788_EF188</strain>
    </source>
</reference>
<dbReference type="Proteomes" id="UP000233482">
    <property type="component" value="Unassembled WGS sequence"/>
</dbReference>
<evidence type="ECO:0000313" key="2">
    <source>
        <dbReference type="Proteomes" id="UP000233482"/>
    </source>
</evidence>
<dbReference type="AlphaFoldDB" id="A0A855H0X8"/>
<protein>
    <submittedName>
        <fullName evidence="1">Uncharacterized protein</fullName>
    </submittedName>
</protein>
<evidence type="ECO:0000313" key="1">
    <source>
        <dbReference type="EMBL" id="PKE27173.1"/>
    </source>
</evidence>
<gene>
    <name evidence="1" type="ORF">CW686_01635</name>
</gene>
<name>A0A855H0X8_9STAP</name>